<dbReference type="PANTHER" id="PTHR48100:SF1">
    <property type="entry name" value="HISTIDINE PHOSPHATASE FAMILY PROTEIN-RELATED"/>
    <property type="match status" value="1"/>
</dbReference>
<dbReference type="InterPro" id="IPR029033">
    <property type="entry name" value="His_PPase_superfam"/>
</dbReference>
<evidence type="ECO:0000256" key="1">
    <source>
        <dbReference type="ARBA" id="ARBA00023152"/>
    </source>
</evidence>
<organism evidence="4 5">
    <name type="scientific">Symbiodinium natans</name>
    <dbReference type="NCBI Taxonomy" id="878477"/>
    <lineage>
        <taxon>Eukaryota</taxon>
        <taxon>Sar</taxon>
        <taxon>Alveolata</taxon>
        <taxon>Dinophyceae</taxon>
        <taxon>Suessiales</taxon>
        <taxon>Symbiodiniaceae</taxon>
        <taxon>Symbiodinium</taxon>
    </lineage>
</organism>
<gene>
    <name evidence="4" type="ORF">SNAT2548_LOCUS20271</name>
</gene>
<feature type="binding site" evidence="3">
    <location>
        <begin position="23"/>
        <end position="30"/>
    </location>
    <ligand>
        <name>substrate</name>
    </ligand>
</feature>
<dbReference type="GO" id="GO:0005737">
    <property type="term" value="C:cytoplasm"/>
    <property type="evidence" value="ECO:0007669"/>
    <property type="project" value="TreeGrafter"/>
</dbReference>
<dbReference type="PROSITE" id="PS00175">
    <property type="entry name" value="PG_MUTASE"/>
    <property type="match status" value="1"/>
</dbReference>
<sequence length="207" mass="23838">MVLCFQSGKRKRLVKAKLVHVVRHGEAQHNVRDKYLLKHDTQLTKRGRRQAKSLHTLLPKLKAEVAITSAVLRALQTTRCMGFSGKTVVVPEAREVAGWPANAPIDSQRAVTGDLESQFGRYDWSLAAKGSRQHNAQRWERLVQIKDRARRLTKLIERRQESSILLVSHGEFLQHLTSDKYMQNCEVRTYAVCDGKWRRLRRTKCSV</sequence>
<evidence type="ECO:0000313" key="4">
    <source>
        <dbReference type="EMBL" id="CAE7371334.1"/>
    </source>
</evidence>
<accession>A0A812Q7V0</accession>
<dbReference type="CDD" id="cd07067">
    <property type="entry name" value="HP_PGM_like"/>
    <property type="match status" value="1"/>
</dbReference>
<dbReference type="InterPro" id="IPR001345">
    <property type="entry name" value="PG/BPGM_mutase_AS"/>
</dbReference>
<reference evidence="4" key="1">
    <citation type="submission" date="2021-02" db="EMBL/GenBank/DDBJ databases">
        <authorList>
            <person name="Dougan E. K."/>
            <person name="Rhodes N."/>
            <person name="Thang M."/>
            <person name="Chan C."/>
        </authorList>
    </citation>
    <scope>NUCLEOTIDE SEQUENCE</scope>
</reference>
<dbReference type="Gene3D" id="3.40.50.1240">
    <property type="entry name" value="Phosphoglycerate mutase-like"/>
    <property type="match status" value="1"/>
</dbReference>
<dbReference type="SMART" id="SM00855">
    <property type="entry name" value="PGAM"/>
    <property type="match status" value="1"/>
</dbReference>
<proteinExistence type="predicted"/>
<evidence type="ECO:0000256" key="3">
    <source>
        <dbReference type="PIRSR" id="PIRSR613078-2"/>
    </source>
</evidence>
<dbReference type="PANTHER" id="PTHR48100">
    <property type="entry name" value="BROAD-SPECIFICITY PHOSPHATASE YOR283W-RELATED"/>
    <property type="match status" value="1"/>
</dbReference>
<dbReference type="Proteomes" id="UP000604046">
    <property type="component" value="Unassembled WGS sequence"/>
</dbReference>
<comment type="caution">
    <text evidence="4">The sequence shown here is derived from an EMBL/GenBank/DDBJ whole genome shotgun (WGS) entry which is preliminary data.</text>
</comment>
<keyword evidence="5" id="KW-1185">Reference proteome</keyword>
<evidence type="ECO:0000256" key="2">
    <source>
        <dbReference type="ARBA" id="ARBA00023235"/>
    </source>
</evidence>
<name>A0A812Q7V0_9DINO</name>
<dbReference type="EMBL" id="CAJNDS010002204">
    <property type="protein sequence ID" value="CAE7371334.1"/>
    <property type="molecule type" value="Genomic_DNA"/>
</dbReference>
<keyword evidence="2" id="KW-0413">Isomerase</keyword>
<feature type="binding site" evidence="3">
    <location>
        <position position="73"/>
    </location>
    <ligand>
        <name>substrate</name>
    </ligand>
</feature>
<dbReference type="GO" id="GO:0016791">
    <property type="term" value="F:phosphatase activity"/>
    <property type="evidence" value="ECO:0007669"/>
    <property type="project" value="TreeGrafter"/>
</dbReference>
<dbReference type="Pfam" id="PF00300">
    <property type="entry name" value="His_Phos_1"/>
    <property type="match status" value="1"/>
</dbReference>
<evidence type="ECO:0000313" key="5">
    <source>
        <dbReference type="Proteomes" id="UP000604046"/>
    </source>
</evidence>
<keyword evidence="1" id="KW-0324">Glycolysis</keyword>
<dbReference type="OrthoDB" id="496981at2759"/>
<dbReference type="InterPro" id="IPR013078">
    <property type="entry name" value="His_Pase_superF_clade-1"/>
</dbReference>
<dbReference type="AlphaFoldDB" id="A0A812Q7V0"/>
<dbReference type="InterPro" id="IPR050275">
    <property type="entry name" value="PGM_Phosphatase"/>
</dbReference>
<dbReference type="SUPFAM" id="SSF53254">
    <property type="entry name" value="Phosphoglycerate mutase-like"/>
    <property type="match status" value="1"/>
</dbReference>
<protein>
    <submittedName>
        <fullName evidence="4">Uncharacterized protein</fullName>
    </submittedName>
</protein>